<name>D8U5K9_VOLCA</name>
<dbReference type="InParanoid" id="D8U5K9"/>
<dbReference type="AlphaFoldDB" id="D8U5K9"/>
<evidence type="ECO:0000256" key="1">
    <source>
        <dbReference type="SAM" id="MobiDB-lite"/>
    </source>
</evidence>
<dbReference type="RefSeq" id="XP_002953991.1">
    <property type="nucleotide sequence ID" value="XM_002953945.1"/>
</dbReference>
<evidence type="ECO:0000313" key="3">
    <source>
        <dbReference type="EMBL" id="EFJ45020.1"/>
    </source>
</evidence>
<evidence type="ECO:0000256" key="2">
    <source>
        <dbReference type="SAM" id="SignalP"/>
    </source>
</evidence>
<evidence type="ECO:0000313" key="4">
    <source>
        <dbReference type="Proteomes" id="UP000001058"/>
    </source>
</evidence>
<dbReference type="PRINTS" id="PR01217">
    <property type="entry name" value="PRICHEXTENSN"/>
</dbReference>
<dbReference type="Proteomes" id="UP000001058">
    <property type="component" value="Unassembled WGS sequence"/>
</dbReference>
<proteinExistence type="predicted"/>
<keyword evidence="2" id="KW-0732">Signal</keyword>
<dbReference type="GeneID" id="9617000"/>
<organism evidence="4">
    <name type="scientific">Volvox carteri f. nagariensis</name>
    <dbReference type="NCBI Taxonomy" id="3068"/>
    <lineage>
        <taxon>Eukaryota</taxon>
        <taxon>Viridiplantae</taxon>
        <taxon>Chlorophyta</taxon>
        <taxon>core chlorophytes</taxon>
        <taxon>Chlorophyceae</taxon>
        <taxon>CS clade</taxon>
        <taxon>Chlamydomonadales</taxon>
        <taxon>Volvocaceae</taxon>
        <taxon>Volvox</taxon>
    </lineage>
</organism>
<keyword evidence="4" id="KW-1185">Reference proteome</keyword>
<reference evidence="3 4" key="1">
    <citation type="journal article" date="2010" name="Science">
        <title>Genomic analysis of organismal complexity in the multicellular green alga Volvox carteri.</title>
        <authorList>
            <person name="Prochnik S.E."/>
            <person name="Umen J."/>
            <person name="Nedelcu A.M."/>
            <person name="Hallmann A."/>
            <person name="Miller S.M."/>
            <person name="Nishii I."/>
            <person name="Ferris P."/>
            <person name="Kuo A."/>
            <person name="Mitros T."/>
            <person name="Fritz-Laylin L.K."/>
            <person name="Hellsten U."/>
            <person name="Chapman J."/>
            <person name="Simakov O."/>
            <person name="Rensing S.A."/>
            <person name="Terry A."/>
            <person name="Pangilinan J."/>
            <person name="Kapitonov V."/>
            <person name="Jurka J."/>
            <person name="Salamov A."/>
            <person name="Shapiro H."/>
            <person name="Schmutz J."/>
            <person name="Grimwood J."/>
            <person name="Lindquist E."/>
            <person name="Lucas S."/>
            <person name="Grigoriev I.V."/>
            <person name="Schmitt R."/>
            <person name="Kirk D."/>
            <person name="Rokhsar D.S."/>
        </authorList>
    </citation>
    <scope>NUCLEOTIDE SEQUENCE [LARGE SCALE GENOMIC DNA]</scope>
    <source>
        <strain evidence="4">f. Nagariensis / Eve</strain>
    </source>
</reference>
<accession>D8U5K9</accession>
<feature type="signal peptide" evidence="2">
    <location>
        <begin position="1"/>
        <end position="21"/>
    </location>
</feature>
<feature type="region of interest" description="Disordered" evidence="1">
    <location>
        <begin position="102"/>
        <end position="195"/>
    </location>
</feature>
<dbReference type="EMBL" id="GL378360">
    <property type="protein sequence ID" value="EFJ45020.1"/>
    <property type="molecule type" value="Genomic_DNA"/>
</dbReference>
<gene>
    <name evidence="3" type="ORF">VOLCADRAFT_94729</name>
</gene>
<protein>
    <submittedName>
        <fullName evidence="3">Uncharacterized protein</fullName>
    </submittedName>
</protein>
<feature type="compositionally biased region" description="Pro residues" evidence="1">
    <location>
        <begin position="115"/>
        <end position="171"/>
    </location>
</feature>
<dbReference type="KEGG" id="vcn:VOLCADRAFT_94729"/>
<feature type="chain" id="PRO_5003124187" evidence="2">
    <location>
        <begin position="22"/>
        <end position="195"/>
    </location>
</feature>
<sequence>MRTLSSLFLLVLVVAPGLLLARTGTAAKLRGLRALRAETTALSDGNEAGADLDMKYAAEDSGQAADVGPDRRAAAEAATAALWPYPCIPLRRLAQLPADTALPLRPCPEDDFPDYNPPPQKKPPPPPPVKKPPPPPPVKKPPPPPPVKKPPPPPPVKKPPPPPPLKRPPPNDINDPRCNIAGKSGGANEKPIYCP</sequence>